<dbReference type="OrthoDB" id="9798693at2"/>
<dbReference type="AlphaFoldDB" id="A0A418WDP9"/>
<protein>
    <recommendedName>
        <fullName evidence="1">Phytase-like domain-containing protein</fullName>
    </recommendedName>
</protein>
<reference evidence="2 3" key="1">
    <citation type="submission" date="2018-09" db="EMBL/GenBank/DDBJ databases">
        <authorList>
            <person name="Zhu H."/>
        </authorList>
    </citation>
    <scope>NUCLEOTIDE SEQUENCE [LARGE SCALE GENOMIC DNA]</scope>
    <source>
        <strain evidence="2 3">K1W22B-8</strain>
    </source>
</reference>
<dbReference type="Proteomes" id="UP000284605">
    <property type="component" value="Unassembled WGS sequence"/>
</dbReference>
<dbReference type="EMBL" id="QYUK01000011">
    <property type="protein sequence ID" value="RJF88153.1"/>
    <property type="molecule type" value="Genomic_DNA"/>
</dbReference>
<dbReference type="Pfam" id="PF13449">
    <property type="entry name" value="Phytase-like"/>
    <property type="match status" value="1"/>
</dbReference>
<evidence type="ECO:0000259" key="1">
    <source>
        <dbReference type="Pfam" id="PF13449"/>
    </source>
</evidence>
<accession>A0A418WDP9</accession>
<evidence type="ECO:0000313" key="2">
    <source>
        <dbReference type="EMBL" id="RJF88153.1"/>
    </source>
</evidence>
<organism evidence="2 3">
    <name type="scientific">Oleomonas cavernae</name>
    <dbReference type="NCBI Taxonomy" id="2320859"/>
    <lineage>
        <taxon>Bacteria</taxon>
        <taxon>Pseudomonadati</taxon>
        <taxon>Pseudomonadota</taxon>
        <taxon>Alphaproteobacteria</taxon>
        <taxon>Acetobacterales</taxon>
        <taxon>Acetobacteraceae</taxon>
        <taxon>Oleomonas</taxon>
    </lineage>
</organism>
<sequence length="334" mass="34763">MGVLLRGVEGYFGVALLALALAGPALADPIPIDAAAVRLDPDRPERETVGKLTYAGGVSLLSPDQRFGGWSAMVISADGSHLTAISDIGWRMTATIARQDGRIVGLMEVDLAALAGPDGKPIAGDKEAADAEGMAVMPDGGIAVAFERQHRVWHYPAARDGGDALLGVPVPIDTPAALTAAESNGGLEALEALPDGSLVGFAEELPDGKGHHTGWIFGGPAAAQPRTLRLDAIGILKPTDLKRLPSGDLLLLERRYTVAGGPGARLSIIDAAALDGAKPIHSRELAQIPANLTVDNFEALGVWQDAKGGQYAVILSDDNFSAVQRTLLMEFKLP</sequence>
<evidence type="ECO:0000313" key="3">
    <source>
        <dbReference type="Proteomes" id="UP000284605"/>
    </source>
</evidence>
<proteinExistence type="predicted"/>
<dbReference type="PIRSF" id="PIRSF031900">
    <property type="entry name" value="UCP031900"/>
    <property type="match status" value="1"/>
</dbReference>
<gene>
    <name evidence="2" type="ORF">D3874_14945</name>
</gene>
<dbReference type="RefSeq" id="WP_119778789.1">
    <property type="nucleotide sequence ID" value="NZ_QYUK01000011.1"/>
</dbReference>
<dbReference type="InterPro" id="IPR011045">
    <property type="entry name" value="N2O_reductase_N"/>
</dbReference>
<dbReference type="InterPro" id="IPR027372">
    <property type="entry name" value="Phytase-like_dom"/>
</dbReference>
<feature type="domain" description="Phytase-like" evidence="1">
    <location>
        <begin position="65"/>
        <end position="320"/>
    </location>
</feature>
<dbReference type="SUPFAM" id="SSF50974">
    <property type="entry name" value="Nitrous oxide reductase, N-terminal domain"/>
    <property type="match status" value="1"/>
</dbReference>
<dbReference type="InterPro" id="IPR014567">
    <property type="entry name" value="UCP031900"/>
</dbReference>
<name>A0A418WDP9_9PROT</name>
<keyword evidence="3" id="KW-1185">Reference proteome</keyword>
<comment type="caution">
    <text evidence="2">The sequence shown here is derived from an EMBL/GenBank/DDBJ whole genome shotgun (WGS) entry which is preliminary data.</text>
</comment>